<dbReference type="Proteomes" id="UP000186455">
    <property type="component" value="Unassembled WGS sequence"/>
</dbReference>
<feature type="region of interest" description="Disordered" evidence="1">
    <location>
        <begin position="226"/>
        <end position="268"/>
    </location>
</feature>
<evidence type="ECO:0000256" key="1">
    <source>
        <dbReference type="SAM" id="MobiDB-lite"/>
    </source>
</evidence>
<gene>
    <name evidence="2" type="ORF">AB852_17620</name>
</gene>
<proteinExistence type="predicted"/>
<reference evidence="2 3" key="1">
    <citation type="submission" date="2015-06" db="EMBL/GenBank/DDBJ databases">
        <title>Cloning and characterization of the uncialamcin biosynthetic gene cluster.</title>
        <authorList>
            <person name="Yan X."/>
            <person name="Huang T."/>
            <person name="Ge H."/>
            <person name="Shen B."/>
        </authorList>
    </citation>
    <scope>NUCLEOTIDE SEQUENCE [LARGE SCALE GENOMIC DNA]</scope>
    <source>
        <strain evidence="2 3">DCA2648</strain>
    </source>
</reference>
<keyword evidence="3" id="KW-1185">Reference proteome</keyword>
<evidence type="ECO:0000313" key="3">
    <source>
        <dbReference type="Proteomes" id="UP000186455"/>
    </source>
</evidence>
<comment type="caution">
    <text evidence="2">The sequence shown here is derived from an EMBL/GenBank/DDBJ whole genome shotgun (WGS) entry which is preliminary data.</text>
</comment>
<evidence type="ECO:0000313" key="2">
    <source>
        <dbReference type="EMBL" id="OKH93355.1"/>
    </source>
</evidence>
<feature type="region of interest" description="Disordered" evidence="1">
    <location>
        <begin position="568"/>
        <end position="589"/>
    </location>
</feature>
<feature type="compositionally biased region" description="Gly residues" evidence="1">
    <location>
        <begin position="226"/>
        <end position="241"/>
    </location>
</feature>
<sequence length="589" mass="59069">MRTAVAPKARAGVESGVRAAGVGRISARAPGTLPAVDELSKFYVVKAPEDNGGRAETLVGIAARTLGDGDRVQEILVLNTGRVLPDGEVFAGAEQVVPGFALRLPVDAEGPGVRFGVLPDGPGATGPDAGRADAAPHVQVAVEGRSAGPSTSGGDPVPFPVLVGGTAGVAALALAVLVRRNPAPVPVSVPRGAGASGAVLVGSGAAWAVGSAGAVGVGRGRASGTGGAWGPGGARGPGAGTGRAVRASGTGMSRVARGPGKGAAGATRGPAVNVAGMARVSRSRWPRSMALAVVRRRRGALARQLAADIRTPVVVRHALEELMTAGTPDAPVRVHTVLAEGDRLRACVSGPPTGTAPEPWTVVDTTHWQREGLPPALGPAPPDPVLPLPHLARLGVDGRGAQVMVGLGQLDGALSVRGDLRVARDTVAALALGLLEPPWQNTVVVIVGPPAGVLPGQHGLVRIPSVGDVRDRAPAEVFATAEDLGIGPVLGSARSGGVTGFLLMLQPPGPEEARALTELAAPPGGWTVLTVGDVPGAHWRWYAEPGGTVDLGVLGLRVTVPAHCPADARTATPVRNSRPRNSRTLPTGI</sequence>
<protein>
    <submittedName>
        <fullName evidence="2">Uncharacterized protein</fullName>
    </submittedName>
</protein>
<dbReference type="AlphaFoldDB" id="A0A1Q4V6C8"/>
<dbReference type="STRING" id="1048205.AB852_17620"/>
<accession>A0A1Q4V6C8</accession>
<organism evidence="2 3">
    <name type="scientific">Streptomyces uncialis</name>
    <dbReference type="NCBI Taxonomy" id="1048205"/>
    <lineage>
        <taxon>Bacteria</taxon>
        <taxon>Bacillati</taxon>
        <taxon>Actinomycetota</taxon>
        <taxon>Actinomycetes</taxon>
        <taxon>Kitasatosporales</taxon>
        <taxon>Streptomycetaceae</taxon>
        <taxon>Streptomyces</taxon>
    </lineage>
</organism>
<dbReference type="EMBL" id="LFBV01000004">
    <property type="protein sequence ID" value="OKH93355.1"/>
    <property type="molecule type" value="Genomic_DNA"/>
</dbReference>
<name>A0A1Q4V6C8_9ACTN</name>